<reference evidence="3 4" key="1">
    <citation type="journal article" date="2019" name="Int. J. Syst. Evol. Microbiol.">
        <title>The Global Catalogue of Microorganisms (GCM) 10K type strain sequencing project: providing services to taxonomists for standard genome sequencing and annotation.</title>
        <authorList>
            <consortium name="The Broad Institute Genomics Platform"/>
            <consortium name="The Broad Institute Genome Sequencing Center for Infectious Disease"/>
            <person name="Wu L."/>
            <person name="Ma J."/>
        </authorList>
    </citation>
    <scope>NUCLEOTIDE SEQUENCE [LARGE SCALE GENOMIC DNA]</scope>
    <source>
        <strain evidence="3 4">JCM 13008</strain>
    </source>
</reference>
<dbReference type="PANTHER" id="PTHR30466">
    <property type="entry name" value="FLAVIN REDUCTASE"/>
    <property type="match status" value="1"/>
</dbReference>
<evidence type="ECO:0000256" key="1">
    <source>
        <dbReference type="ARBA" id="ARBA00023002"/>
    </source>
</evidence>
<comment type="caution">
    <text evidence="3">The sequence shown here is derived from an EMBL/GenBank/DDBJ whole genome shotgun (WGS) entry which is preliminary data.</text>
</comment>
<organism evidence="3 4">
    <name type="scientific">Nocardioides dubius</name>
    <dbReference type="NCBI Taxonomy" id="317019"/>
    <lineage>
        <taxon>Bacteria</taxon>
        <taxon>Bacillati</taxon>
        <taxon>Actinomycetota</taxon>
        <taxon>Actinomycetes</taxon>
        <taxon>Propionibacteriales</taxon>
        <taxon>Nocardioidaceae</taxon>
        <taxon>Nocardioides</taxon>
    </lineage>
</organism>
<dbReference type="InterPro" id="IPR012349">
    <property type="entry name" value="Split_barrel_FMN-bd"/>
</dbReference>
<dbReference type="EMBL" id="BAAALG010000002">
    <property type="protein sequence ID" value="GAA1094552.1"/>
    <property type="molecule type" value="Genomic_DNA"/>
</dbReference>
<dbReference type="Gene3D" id="2.30.110.10">
    <property type="entry name" value="Electron Transport, Fmn-binding Protein, Chain A"/>
    <property type="match status" value="1"/>
</dbReference>
<dbReference type="Proteomes" id="UP001501581">
    <property type="component" value="Unassembled WGS sequence"/>
</dbReference>
<evidence type="ECO:0000313" key="4">
    <source>
        <dbReference type="Proteomes" id="UP001501581"/>
    </source>
</evidence>
<dbReference type="RefSeq" id="WP_343991603.1">
    <property type="nucleotide sequence ID" value="NZ_BAAALG010000002.1"/>
</dbReference>
<gene>
    <name evidence="3" type="ORF">GCM10009668_07990</name>
</gene>
<dbReference type="InterPro" id="IPR050268">
    <property type="entry name" value="NADH-dep_flavin_reductase"/>
</dbReference>
<evidence type="ECO:0000313" key="3">
    <source>
        <dbReference type="EMBL" id="GAA1094552.1"/>
    </source>
</evidence>
<dbReference type="SUPFAM" id="SSF50475">
    <property type="entry name" value="FMN-binding split barrel"/>
    <property type="match status" value="1"/>
</dbReference>
<dbReference type="PANTHER" id="PTHR30466:SF1">
    <property type="entry name" value="FMN REDUCTASE (NADH) RUTF"/>
    <property type="match status" value="1"/>
</dbReference>
<dbReference type="InterPro" id="IPR002563">
    <property type="entry name" value="Flavin_Rdtase-like_dom"/>
</dbReference>
<proteinExistence type="predicted"/>
<protein>
    <submittedName>
        <fullName evidence="3">Flavin reductase family protein</fullName>
    </submittedName>
</protein>
<dbReference type="SMART" id="SM00903">
    <property type="entry name" value="Flavin_Reduct"/>
    <property type="match status" value="1"/>
</dbReference>
<evidence type="ECO:0000259" key="2">
    <source>
        <dbReference type="SMART" id="SM00903"/>
    </source>
</evidence>
<keyword evidence="1" id="KW-0560">Oxidoreductase</keyword>
<feature type="domain" description="Flavin reductase like" evidence="2">
    <location>
        <begin position="25"/>
        <end position="168"/>
    </location>
</feature>
<sequence length="171" mass="18038">MSTQELERAETPAEGIDPAQLRQVMSAYPTGITVITAAGPDGPVGMTANSFTSVSLDPPLVLFCAALTSSTWPSIRDAEHFTVNLMSARGRETAQRFATSGIDRYAGVAHHAGVTGSPILSDADSHLECVLESTHVLGDHAVAIGRVVGVGERGTDSPLIFHRSKMHSTEQ</sequence>
<dbReference type="Pfam" id="PF01613">
    <property type="entry name" value="Flavin_Reduct"/>
    <property type="match status" value="1"/>
</dbReference>
<name>A0ABN1TMN5_9ACTN</name>
<accession>A0ABN1TMN5</accession>
<keyword evidence="4" id="KW-1185">Reference proteome</keyword>